<dbReference type="InterPro" id="IPR013785">
    <property type="entry name" value="Aldolase_TIM"/>
</dbReference>
<comment type="similarity">
    <text evidence="3">Belongs to the nitronate monooxygenase family. NMO class I subfamily.</text>
</comment>
<dbReference type="CDD" id="cd04730">
    <property type="entry name" value="NPD_like"/>
    <property type="match status" value="1"/>
</dbReference>
<evidence type="ECO:0000256" key="3">
    <source>
        <dbReference type="ARBA" id="ARBA00009881"/>
    </source>
</evidence>
<comment type="cofactor">
    <cofactor evidence="1">
        <name>FMN</name>
        <dbReference type="ChEBI" id="CHEBI:58210"/>
    </cofactor>
</comment>
<keyword evidence="8" id="KW-0560">Oxidoreductase</keyword>
<accession>A0ABS3DU76</accession>
<keyword evidence="13" id="KW-1185">Reference proteome</keyword>
<dbReference type="InterPro" id="IPR004136">
    <property type="entry name" value="NMO"/>
</dbReference>
<keyword evidence="5" id="KW-0216">Detoxification</keyword>
<evidence type="ECO:0000256" key="1">
    <source>
        <dbReference type="ARBA" id="ARBA00001917"/>
    </source>
</evidence>
<dbReference type="PANTHER" id="PTHR42747">
    <property type="entry name" value="NITRONATE MONOOXYGENASE-RELATED"/>
    <property type="match status" value="1"/>
</dbReference>
<dbReference type="RefSeq" id="WP_206932970.1">
    <property type="nucleotide sequence ID" value="NZ_JAEKJY010000001.1"/>
</dbReference>
<comment type="catalytic activity">
    <reaction evidence="11">
        <text>3 propionate 3-nitronate + 3 O2 + H2O = 3 3-oxopropanoate + 2 nitrate + nitrite + H2O2 + 3 H(+)</text>
        <dbReference type="Rhea" id="RHEA:57332"/>
        <dbReference type="ChEBI" id="CHEBI:15377"/>
        <dbReference type="ChEBI" id="CHEBI:15378"/>
        <dbReference type="ChEBI" id="CHEBI:15379"/>
        <dbReference type="ChEBI" id="CHEBI:16240"/>
        <dbReference type="ChEBI" id="CHEBI:16301"/>
        <dbReference type="ChEBI" id="CHEBI:17632"/>
        <dbReference type="ChEBI" id="CHEBI:33190"/>
        <dbReference type="ChEBI" id="CHEBI:136067"/>
    </reaction>
</comment>
<evidence type="ECO:0000256" key="6">
    <source>
        <dbReference type="ARBA" id="ARBA00022630"/>
    </source>
</evidence>
<keyword evidence="6" id="KW-0285">Flavoprotein</keyword>
<evidence type="ECO:0000256" key="2">
    <source>
        <dbReference type="ARBA" id="ARBA00003535"/>
    </source>
</evidence>
<keyword evidence="7" id="KW-0288">FMN</keyword>
<evidence type="ECO:0000256" key="9">
    <source>
        <dbReference type="ARBA" id="ARBA00023033"/>
    </source>
</evidence>
<evidence type="ECO:0000256" key="11">
    <source>
        <dbReference type="ARBA" id="ARBA00049401"/>
    </source>
</evidence>
<name>A0ABS3DU76_9BACI</name>
<dbReference type="SUPFAM" id="SSF51412">
    <property type="entry name" value="Inosine monophosphate dehydrogenase (IMPDH)"/>
    <property type="match status" value="1"/>
</dbReference>
<evidence type="ECO:0000256" key="8">
    <source>
        <dbReference type="ARBA" id="ARBA00023002"/>
    </source>
</evidence>
<comment type="function">
    <text evidence="2">Nitronate monooxygenase that uses molecular oxygen to catalyze the oxidative denitrification of alkyl nitronates. Acts on propionate 3-nitronate (P3N), the presumed physiological substrate. Probably functions in the detoxification of P3N, a metabolic poison produced by plants and fungi as a defense mechanism.</text>
</comment>
<protein>
    <recommendedName>
        <fullName evidence="4">Probable nitronate monooxygenase</fullName>
    </recommendedName>
    <alternativeName>
        <fullName evidence="10">Propionate 3-nitronate monooxygenase</fullName>
    </alternativeName>
</protein>
<reference evidence="12 13" key="1">
    <citation type="submission" date="2020-12" db="EMBL/GenBank/DDBJ databases">
        <title>Oil enriched cultivation method for isolating marine PHA-producing bacteria.</title>
        <authorList>
            <person name="Zheng W."/>
            <person name="Yu S."/>
            <person name="Huang Y."/>
        </authorList>
    </citation>
    <scope>NUCLEOTIDE SEQUENCE [LARGE SCALE GENOMIC DNA]</scope>
    <source>
        <strain evidence="12 13">SY-2-6</strain>
    </source>
</reference>
<dbReference type="GO" id="GO:0004497">
    <property type="term" value="F:monooxygenase activity"/>
    <property type="evidence" value="ECO:0007669"/>
    <property type="project" value="UniProtKB-KW"/>
</dbReference>
<sequence>MEKQNRLVHMLSIKYPIIQAGMAGGVTTPSLIAEVSNHGGLGTLGGGYMHPEELRSAIKNIKEKTSRAFAVNLFVPEYPDVSGEEVTAARKALKPYYDKLAVHERQDPFLDVELFEQQINVVLEEKIRVVSFTFGLPSGRVMKALKHSGVITIGTATTVEEAVLNEMKGLDIVVAQGSEAGGHRGSFLQSFEKSMIGLFSLIPQVVDAVKVPVIGAGGIMDGRGFSAALSLGAEGVQMGTAFVTSRESGAHELHKEMIQKAREDEMTLTSAFSGKPARGIRNTFTKSLSRHEDLLPYPLQNQMTKAIRQASAAEGNPEYMSLWSGQSPRLSRDTSAGEVISDLVSYVEEHRVLPITWSST</sequence>
<gene>
    <name evidence="12" type="ORF">JF544_06480</name>
</gene>
<keyword evidence="9 12" id="KW-0503">Monooxygenase</keyword>
<evidence type="ECO:0000313" key="13">
    <source>
        <dbReference type="Proteomes" id="UP000663970"/>
    </source>
</evidence>
<evidence type="ECO:0000256" key="10">
    <source>
        <dbReference type="ARBA" id="ARBA00031155"/>
    </source>
</evidence>
<dbReference type="PANTHER" id="PTHR42747:SF3">
    <property type="entry name" value="NITRONATE MONOOXYGENASE-RELATED"/>
    <property type="match status" value="1"/>
</dbReference>
<organism evidence="12 13">
    <name type="scientific">Halobacillus kuroshimensis</name>
    <dbReference type="NCBI Taxonomy" id="302481"/>
    <lineage>
        <taxon>Bacteria</taxon>
        <taxon>Bacillati</taxon>
        <taxon>Bacillota</taxon>
        <taxon>Bacilli</taxon>
        <taxon>Bacillales</taxon>
        <taxon>Bacillaceae</taxon>
        <taxon>Halobacillus</taxon>
    </lineage>
</organism>
<dbReference type="Gene3D" id="3.20.20.70">
    <property type="entry name" value="Aldolase class I"/>
    <property type="match status" value="1"/>
</dbReference>
<evidence type="ECO:0000313" key="12">
    <source>
        <dbReference type="EMBL" id="MBN8234887.1"/>
    </source>
</evidence>
<comment type="caution">
    <text evidence="12">The sequence shown here is derived from an EMBL/GenBank/DDBJ whole genome shotgun (WGS) entry which is preliminary data.</text>
</comment>
<evidence type="ECO:0000256" key="5">
    <source>
        <dbReference type="ARBA" id="ARBA00022575"/>
    </source>
</evidence>
<evidence type="ECO:0000256" key="7">
    <source>
        <dbReference type="ARBA" id="ARBA00022643"/>
    </source>
</evidence>
<proteinExistence type="inferred from homology"/>
<dbReference type="Pfam" id="PF03060">
    <property type="entry name" value="NMO"/>
    <property type="match status" value="1"/>
</dbReference>
<dbReference type="Proteomes" id="UP000663970">
    <property type="component" value="Unassembled WGS sequence"/>
</dbReference>
<evidence type="ECO:0000256" key="4">
    <source>
        <dbReference type="ARBA" id="ARBA00013457"/>
    </source>
</evidence>
<dbReference type="EMBL" id="JAEKJY010000001">
    <property type="protein sequence ID" value="MBN8234887.1"/>
    <property type="molecule type" value="Genomic_DNA"/>
</dbReference>